<feature type="domain" description="Phosphodiester glycosidase" evidence="1">
    <location>
        <begin position="36"/>
        <end position="215"/>
    </location>
</feature>
<dbReference type="Proteomes" id="UP000628463">
    <property type="component" value="Unassembled WGS sequence"/>
</dbReference>
<evidence type="ECO:0000259" key="1">
    <source>
        <dbReference type="Pfam" id="PF09992"/>
    </source>
</evidence>
<gene>
    <name evidence="2" type="ORF">H8S01_03120</name>
</gene>
<name>A0ABR7FYS9_9FIRM</name>
<keyword evidence="2" id="KW-0326">Glycosidase</keyword>
<evidence type="ECO:0000313" key="3">
    <source>
        <dbReference type="Proteomes" id="UP000628463"/>
    </source>
</evidence>
<reference evidence="2 3" key="1">
    <citation type="submission" date="2020-08" db="EMBL/GenBank/DDBJ databases">
        <title>Genome public.</title>
        <authorList>
            <person name="Liu C."/>
            <person name="Sun Q."/>
        </authorList>
    </citation>
    <scope>NUCLEOTIDE SEQUENCE [LARGE SCALE GENOMIC DNA]</scope>
    <source>
        <strain evidence="2 3">NSJ-43</strain>
    </source>
</reference>
<dbReference type="PANTHER" id="PTHR40446">
    <property type="entry name" value="N-ACETYLGLUCOSAMINE-1-PHOSPHODIESTER ALPHA-N-ACETYLGLUCOSAMINIDASE"/>
    <property type="match status" value="1"/>
</dbReference>
<dbReference type="Pfam" id="PF09992">
    <property type="entry name" value="NAGPA"/>
    <property type="match status" value="1"/>
</dbReference>
<accession>A0ABR7FYS9</accession>
<dbReference type="EMBL" id="JACOPD010000002">
    <property type="protein sequence ID" value="MBC5679953.1"/>
    <property type="molecule type" value="Genomic_DNA"/>
</dbReference>
<keyword evidence="2" id="KW-0378">Hydrolase</keyword>
<comment type="caution">
    <text evidence="2">The sequence shown here is derived from an EMBL/GenBank/DDBJ whole genome shotgun (WGS) entry which is preliminary data.</text>
</comment>
<protein>
    <submittedName>
        <fullName evidence="2">Phosphodiester glycosidase family protein</fullName>
    </submittedName>
</protein>
<keyword evidence="3" id="KW-1185">Reference proteome</keyword>
<sequence>MADVTVSDVSFLRAGLANGVFGRNIKETTSDIAKENNAIFAINGDFYGFRDSGPVIRNGVLYRSNKRSGSNDVLAVYNDGSFVTMKEENVDAQNLLDSGVLQLFSFGPTLVDNGQISVSANQEVEQSMNSNPRTAIGMISPLHYVFVVSDGRTSESAGLSLAQLAAVMQDAGCQCAYNLDGGGSSTMWFMGDVVNNPTTNGNSISERKVSDIVYIGQ</sequence>
<dbReference type="PANTHER" id="PTHR40446:SF2">
    <property type="entry name" value="N-ACETYLGLUCOSAMINE-1-PHOSPHODIESTER ALPHA-N-ACETYLGLUCOSAMINIDASE"/>
    <property type="match status" value="1"/>
</dbReference>
<organism evidence="2 3">
    <name type="scientific">Lachnospira hominis</name>
    <name type="common">ex Liu et al. 2021</name>
    <dbReference type="NCBI Taxonomy" id="2763051"/>
    <lineage>
        <taxon>Bacteria</taxon>
        <taxon>Bacillati</taxon>
        <taxon>Bacillota</taxon>
        <taxon>Clostridia</taxon>
        <taxon>Lachnospirales</taxon>
        <taxon>Lachnospiraceae</taxon>
        <taxon>Lachnospira</taxon>
    </lineage>
</organism>
<proteinExistence type="predicted"/>
<dbReference type="GO" id="GO:0016798">
    <property type="term" value="F:hydrolase activity, acting on glycosyl bonds"/>
    <property type="evidence" value="ECO:0007669"/>
    <property type="project" value="UniProtKB-KW"/>
</dbReference>
<dbReference type="InterPro" id="IPR018711">
    <property type="entry name" value="NAGPA"/>
</dbReference>
<evidence type="ECO:0000313" key="2">
    <source>
        <dbReference type="EMBL" id="MBC5679953.1"/>
    </source>
</evidence>